<dbReference type="KEGG" id="mtm:MYCTH_2306127"/>
<evidence type="ECO:0000256" key="2">
    <source>
        <dbReference type="ARBA" id="ARBA00022801"/>
    </source>
</evidence>
<feature type="region of interest" description="Disordered" evidence="3">
    <location>
        <begin position="1"/>
        <end position="26"/>
    </location>
</feature>
<dbReference type="OrthoDB" id="46529at2759"/>
<evidence type="ECO:0000313" key="6">
    <source>
        <dbReference type="Proteomes" id="UP000007322"/>
    </source>
</evidence>
<dbReference type="SUPFAM" id="SSF54637">
    <property type="entry name" value="Thioesterase/thiol ester dehydrase-isomerase"/>
    <property type="match status" value="1"/>
</dbReference>
<dbReference type="InParanoid" id="G2QGZ0"/>
<accession>G2QGZ0</accession>
<dbReference type="RefSeq" id="XP_003663895.1">
    <property type="nucleotide sequence ID" value="XM_003663847.1"/>
</dbReference>
<proteinExistence type="inferred from homology"/>
<dbReference type="FunFam" id="3.10.129.10:FF:000033">
    <property type="entry name" value="acyl-coenzyme A thioesterase 13"/>
    <property type="match status" value="1"/>
</dbReference>
<dbReference type="HOGENOM" id="CLU_089876_12_0_1"/>
<dbReference type="eggNOG" id="KOG3328">
    <property type="taxonomic scope" value="Eukaryota"/>
</dbReference>
<sequence length="188" mass="19764">MATQDQVAPTPAPAAEAQAPAAAAAAAATRSDSDPSILAHVEHYHATRCAASPIYAFLLGTPADKPLVRFTHARKGLFTARLRLDAQHLNSAGGIHGSVSATLVDWAGGLAIAAWDLRAATGVSVDINISYLSSARLGDEIEIEGRVERVGSNLAFTEVRIFKVDARGERGAVVASGRHTKFVRDTKK</sequence>
<dbReference type="AlphaFoldDB" id="G2QGZ0"/>
<protein>
    <recommendedName>
        <fullName evidence="4">Thioesterase domain-containing protein</fullName>
    </recommendedName>
</protein>
<dbReference type="GO" id="GO:0047617">
    <property type="term" value="F:fatty acyl-CoA hydrolase activity"/>
    <property type="evidence" value="ECO:0007669"/>
    <property type="project" value="InterPro"/>
</dbReference>
<keyword evidence="2" id="KW-0378">Hydrolase</keyword>
<dbReference type="EMBL" id="CP003005">
    <property type="protein sequence ID" value="AEO58650.1"/>
    <property type="molecule type" value="Genomic_DNA"/>
</dbReference>
<gene>
    <name evidence="5" type="ORF">MYCTH_2306127</name>
</gene>
<dbReference type="VEuPathDB" id="FungiDB:MYCTH_2306127"/>
<dbReference type="NCBIfam" id="TIGR00369">
    <property type="entry name" value="unchar_dom_1"/>
    <property type="match status" value="1"/>
</dbReference>
<feature type="domain" description="Thioesterase" evidence="4">
    <location>
        <begin position="93"/>
        <end position="165"/>
    </location>
</feature>
<dbReference type="Proteomes" id="UP000007322">
    <property type="component" value="Chromosome 4"/>
</dbReference>
<dbReference type="Gene3D" id="3.10.129.10">
    <property type="entry name" value="Hotdog Thioesterase"/>
    <property type="match status" value="1"/>
</dbReference>
<reference evidence="5 6" key="1">
    <citation type="journal article" date="2011" name="Nat. Biotechnol.">
        <title>Comparative genomic analysis of the thermophilic biomass-degrading fungi Myceliophthora thermophila and Thielavia terrestris.</title>
        <authorList>
            <person name="Berka R.M."/>
            <person name="Grigoriev I.V."/>
            <person name="Otillar R."/>
            <person name="Salamov A."/>
            <person name="Grimwood J."/>
            <person name="Reid I."/>
            <person name="Ishmael N."/>
            <person name="John T."/>
            <person name="Darmond C."/>
            <person name="Moisan M.-C."/>
            <person name="Henrissat B."/>
            <person name="Coutinho P.M."/>
            <person name="Lombard V."/>
            <person name="Natvig D.O."/>
            <person name="Lindquist E."/>
            <person name="Schmutz J."/>
            <person name="Lucas S."/>
            <person name="Harris P."/>
            <person name="Powlowski J."/>
            <person name="Bellemare A."/>
            <person name="Taylor D."/>
            <person name="Butler G."/>
            <person name="de Vries R.P."/>
            <person name="Allijn I.E."/>
            <person name="van den Brink J."/>
            <person name="Ushinsky S."/>
            <person name="Storms R."/>
            <person name="Powell A.J."/>
            <person name="Paulsen I.T."/>
            <person name="Elbourne L.D.H."/>
            <person name="Baker S.E."/>
            <person name="Magnuson J."/>
            <person name="LaBoissiere S."/>
            <person name="Clutterbuck A.J."/>
            <person name="Martinez D."/>
            <person name="Wogulis M."/>
            <person name="de Leon A.L."/>
            <person name="Rey M.W."/>
            <person name="Tsang A."/>
        </authorList>
    </citation>
    <scope>NUCLEOTIDE SEQUENCE [LARGE SCALE GENOMIC DNA]</scope>
    <source>
        <strain evidence="6">ATCC 42464 / BCRC 31852 / DSM 1799</strain>
    </source>
</reference>
<dbReference type="PANTHER" id="PTHR21660">
    <property type="entry name" value="THIOESTERASE SUPERFAMILY MEMBER-RELATED"/>
    <property type="match status" value="1"/>
</dbReference>
<organism evidence="5 6">
    <name type="scientific">Thermothelomyces thermophilus (strain ATCC 42464 / BCRC 31852 / DSM 1799)</name>
    <name type="common">Sporotrichum thermophile</name>
    <dbReference type="NCBI Taxonomy" id="573729"/>
    <lineage>
        <taxon>Eukaryota</taxon>
        <taxon>Fungi</taxon>
        <taxon>Dikarya</taxon>
        <taxon>Ascomycota</taxon>
        <taxon>Pezizomycotina</taxon>
        <taxon>Sordariomycetes</taxon>
        <taxon>Sordariomycetidae</taxon>
        <taxon>Sordariales</taxon>
        <taxon>Chaetomiaceae</taxon>
        <taxon>Thermothelomyces</taxon>
    </lineage>
</organism>
<dbReference type="GeneID" id="11510245"/>
<evidence type="ECO:0000256" key="3">
    <source>
        <dbReference type="SAM" id="MobiDB-lite"/>
    </source>
</evidence>
<feature type="compositionally biased region" description="Low complexity" evidence="3">
    <location>
        <begin position="13"/>
        <end position="26"/>
    </location>
</feature>
<dbReference type="STRING" id="573729.G2QGZ0"/>
<dbReference type="InterPro" id="IPR006683">
    <property type="entry name" value="Thioestr_dom"/>
</dbReference>
<evidence type="ECO:0000313" key="5">
    <source>
        <dbReference type="EMBL" id="AEO58650.1"/>
    </source>
</evidence>
<dbReference type="OMA" id="IIDWAGG"/>
<dbReference type="InterPro" id="IPR039298">
    <property type="entry name" value="ACOT13"/>
</dbReference>
<dbReference type="InterPro" id="IPR003736">
    <property type="entry name" value="PAAI_dom"/>
</dbReference>
<dbReference type="PANTHER" id="PTHR21660:SF11">
    <property type="entry name" value="FAMILY PROTEIN, PUTATIVE (AFU_ORTHOLOGUE AFUA_4G04355)-RELATED"/>
    <property type="match status" value="1"/>
</dbReference>
<evidence type="ECO:0000256" key="1">
    <source>
        <dbReference type="ARBA" id="ARBA00008324"/>
    </source>
</evidence>
<name>G2QGZ0_THET4</name>
<dbReference type="CDD" id="cd03443">
    <property type="entry name" value="PaaI_thioesterase"/>
    <property type="match status" value="1"/>
</dbReference>
<dbReference type="Pfam" id="PF03061">
    <property type="entry name" value="4HBT"/>
    <property type="match status" value="1"/>
</dbReference>
<keyword evidence="6" id="KW-1185">Reference proteome</keyword>
<comment type="similarity">
    <text evidence="1">Belongs to the thioesterase PaaI family.</text>
</comment>
<evidence type="ECO:0000259" key="4">
    <source>
        <dbReference type="Pfam" id="PF03061"/>
    </source>
</evidence>
<dbReference type="InterPro" id="IPR029069">
    <property type="entry name" value="HotDog_dom_sf"/>
</dbReference>